<feature type="transmembrane region" description="Helical" evidence="8">
    <location>
        <begin position="64"/>
        <end position="82"/>
    </location>
</feature>
<comment type="caution">
    <text evidence="9">The sequence shown here is derived from an EMBL/GenBank/DDBJ whole genome shotgun (WGS) entry which is preliminary data.</text>
</comment>
<evidence type="ECO:0000256" key="5">
    <source>
        <dbReference type="ARBA" id="ARBA00022833"/>
    </source>
</evidence>
<protein>
    <submittedName>
        <fullName evidence="9">ZIP family metal transporter</fullName>
    </submittedName>
</protein>
<evidence type="ECO:0000256" key="4">
    <source>
        <dbReference type="ARBA" id="ARBA00022692"/>
    </source>
</evidence>
<evidence type="ECO:0000256" key="7">
    <source>
        <dbReference type="ARBA" id="ARBA00023136"/>
    </source>
</evidence>
<dbReference type="Pfam" id="PF02535">
    <property type="entry name" value="Zip"/>
    <property type="match status" value="1"/>
</dbReference>
<dbReference type="RefSeq" id="WP_305173874.1">
    <property type="nucleotide sequence ID" value="NZ_JAUUDS010000007.1"/>
</dbReference>
<keyword evidence="5" id="KW-0862">Zinc</keyword>
<keyword evidence="3" id="KW-1003">Cell membrane</keyword>
<reference evidence="9 10" key="1">
    <citation type="submission" date="2023-07" db="EMBL/GenBank/DDBJ databases">
        <authorList>
            <person name="Kim M.K."/>
        </authorList>
    </citation>
    <scope>NUCLEOTIDE SEQUENCE [LARGE SCALE GENOMIC DNA]</scope>
    <source>
        <strain evidence="9 10">KR1UV-12</strain>
    </source>
</reference>
<comment type="subcellular location">
    <subcellularLocation>
        <location evidence="1">Cell membrane</location>
        <topology evidence="1">Multi-pass membrane protein</topology>
    </subcellularLocation>
</comment>
<feature type="transmembrane region" description="Helical" evidence="8">
    <location>
        <begin position="218"/>
        <end position="236"/>
    </location>
</feature>
<evidence type="ECO:0000256" key="6">
    <source>
        <dbReference type="ARBA" id="ARBA00022989"/>
    </source>
</evidence>
<gene>
    <name evidence="9" type="ORF">Q5H91_13135</name>
</gene>
<accession>A0ABT9EMJ7</accession>
<dbReference type="PANTHER" id="PTHR11040:SF211">
    <property type="entry name" value="ZINC TRANSPORTER ZIP11"/>
    <property type="match status" value="1"/>
</dbReference>
<keyword evidence="6 8" id="KW-1133">Transmembrane helix</keyword>
<organism evidence="9 10">
    <name type="scientific">Sphingomonas aurea</name>
    <dbReference type="NCBI Taxonomy" id="3063994"/>
    <lineage>
        <taxon>Bacteria</taxon>
        <taxon>Pseudomonadati</taxon>
        <taxon>Pseudomonadota</taxon>
        <taxon>Alphaproteobacteria</taxon>
        <taxon>Sphingomonadales</taxon>
        <taxon>Sphingomonadaceae</taxon>
        <taxon>Sphingomonas</taxon>
    </lineage>
</organism>
<evidence type="ECO:0000256" key="2">
    <source>
        <dbReference type="ARBA" id="ARBA00006939"/>
    </source>
</evidence>
<dbReference type="EMBL" id="JAUUDS010000007">
    <property type="protein sequence ID" value="MDP1028161.1"/>
    <property type="molecule type" value="Genomic_DNA"/>
</dbReference>
<keyword evidence="7 8" id="KW-0472">Membrane</keyword>
<evidence type="ECO:0000313" key="9">
    <source>
        <dbReference type="EMBL" id="MDP1028161.1"/>
    </source>
</evidence>
<feature type="transmembrane region" description="Helical" evidence="8">
    <location>
        <begin position="161"/>
        <end position="179"/>
    </location>
</feature>
<evidence type="ECO:0000313" key="10">
    <source>
        <dbReference type="Proteomes" id="UP001230685"/>
    </source>
</evidence>
<evidence type="ECO:0000256" key="8">
    <source>
        <dbReference type="SAM" id="Phobius"/>
    </source>
</evidence>
<dbReference type="Proteomes" id="UP001230685">
    <property type="component" value="Unassembled WGS sequence"/>
</dbReference>
<evidence type="ECO:0000256" key="1">
    <source>
        <dbReference type="ARBA" id="ARBA00004651"/>
    </source>
</evidence>
<evidence type="ECO:0000256" key="3">
    <source>
        <dbReference type="ARBA" id="ARBA00022475"/>
    </source>
</evidence>
<name>A0ABT9EMJ7_9SPHN</name>
<dbReference type="InterPro" id="IPR003689">
    <property type="entry name" value="ZIP"/>
</dbReference>
<keyword evidence="4 8" id="KW-0812">Transmembrane</keyword>
<dbReference type="PANTHER" id="PTHR11040">
    <property type="entry name" value="ZINC/IRON TRANSPORTER"/>
    <property type="match status" value="1"/>
</dbReference>
<proteinExistence type="inferred from homology"/>
<sequence length="237" mass="24581">MDEAWLPLGFGVAASAATLLGGAIALRFHQRISLVLGLAAGIVLGVALIDLIPEALSLAAGLYPPRIILACVATGFAAYMLLDRGLAAFGRTAAPWRDHLGPASLTLHSFLDGMGIGLAFQMSPEIGWVLALAVLTHDLADGINTVSLSLTGSRPGLARRWLVVNGLAPLAGVIVGLVVQVPDAMLAPLLGGFAGVFLFIGGCELVPRSRVRDPRLRATVATVGGMVLMLIVTQWAH</sequence>
<keyword evidence="10" id="KW-1185">Reference proteome</keyword>
<feature type="transmembrane region" description="Helical" evidence="8">
    <location>
        <begin position="185"/>
        <end position="206"/>
    </location>
</feature>
<feature type="transmembrane region" description="Helical" evidence="8">
    <location>
        <begin position="33"/>
        <end position="52"/>
    </location>
</feature>
<comment type="similarity">
    <text evidence="2">Belongs to the ZIP transporter (TC 2.A.5) family.</text>
</comment>
<feature type="transmembrane region" description="Helical" evidence="8">
    <location>
        <begin position="6"/>
        <end position="26"/>
    </location>
</feature>